<keyword evidence="1 8" id="KW-0436">Ligase</keyword>
<dbReference type="GO" id="GO:0052619">
    <property type="term" value="F:coenzyme F420-1:gamma-L-glutamate ligase activity"/>
    <property type="evidence" value="ECO:0007669"/>
    <property type="project" value="UniProtKB-UniRule"/>
</dbReference>
<comment type="cofactor">
    <cofactor evidence="8">
        <name>K(+)</name>
        <dbReference type="ChEBI" id="CHEBI:29103"/>
    </cofactor>
    <text evidence="8">Monovalent cation. The ion could be potassium.</text>
</comment>
<evidence type="ECO:0000256" key="4">
    <source>
        <dbReference type="ARBA" id="ARBA00022842"/>
    </source>
</evidence>
<name>A0A089ZHQ0_METFO</name>
<evidence type="ECO:0000256" key="8">
    <source>
        <dbReference type="HAMAP-Rule" id="MF_01258"/>
    </source>
</evidence>
<comment type="catalytic activity">
    <reaction evidence="8">
        <text>oxidized coenzyme F420-1 + GTP + L-glutamate = oxidized coenzyme F420-2 + GDP + phosphate + H(+)</text>
        <dbReference type="Rhea" id="RHEA:30523"/>
        <dbReference type="ChEBI" id="CHEBI:15378"/>
        <dbReference type="ChEBI" id="CHEBI:29985"/>
        <dbReference type="ChEBI" id="CHEBI:37565"/>
        <dbReference type="ChEBI" id="CHEBI:43474"/>
        <dbReference type="ChEBI" id="CHEBI:57922"/>
        <dbReference type="ChEBI" id="CHEBI:58189"/>
        <dbReference type="ChEBI" id="CHEBI:59920"/>
        <dbReference type="EC" id="6.3.2.34"/>
    </reaction>
</comment>
<dbReference type="STRING" id="2162.BRM9_2098"/>
<dbReference type="EC" id="6.3.2.31" evidence="8"/>
<dbReference type="EC" id="6.3.2.34" evidence="8"/>
<evidence type="ECO:0000256" key="2">
    <source>
        <dbReference type="ARBA" id="ARBA00022723"/>
    </source>
</evidence>
<comment type="function">
    <text evidence="8">Catalyzes the GTP-dependent successive addition of two or more gamma-linked L-glutamates to the L-lactyl phosphodiester of 7,8-didemethyl-8-hydroxy-5-deazariboflavin (F420-0) to form coenzyme F420-0-glutamyl-glutamate (F420-2) or polyglutamated F420 derivatives.</text>
</comment>
<keyword evidence="5 8" id="KW-0630">Potassium</keyword>
<feature type="binding site" evidence="8">
    <location>
        <position position="52"/>
    </location>
    <ligand>
        <name>GTP</name>
        <dbReference type="ChEBI" id="CHEBI:37565"/>
    </ligand>
</feature>
<dbReference type="HAMAP" id="MF_01258">
    <property type="entry name" value="F420_ligase_CofE"/>
    <property type="match status" value="1"/>
</dbReference>
<dbReference type="Pfam" id="PF01996">
    <property type="entry name" value="F420_ligase"/>
    <property type="match status" value="1"/>
</dbReference>
<reference evidence="10 11" key="1">
    <citation type="submission" date="2013-12" db="EMBL/GenBank/DDBJ databases">
        <title>The complete genome sequence of Methanobacterium sp. BRM9.</title>
        <authorList>
            <consortium name="Pastoral Greenhouse Gas Research Consortium"/>
            <person name="Kelly W.J."/>
            <person name="Leahy S.C."/>
            <person name="Perry R."/>
            <person name="Li D."/>
            <person name="Altermann E."/>
            <person name="Lambie S.C."/>
            <person name="Attwood G.T."/>
        </authorList>
    </citation>
    <scope>NUCLEOTIDE SEQUENCE [LARGE SCALE GENOMIC DNA]</scope>
    <source>
        <strain evidence="10 11">BRM9</strain>
    </source>
</reference>
<dbReference type="SUPFAM" id="SSF144010">
    <property type="entry name" value="CofE-like"/>
    <property type="match status" value="1"/>
</dbReference>
<comment type="similarity">
    <text evidence="8">Belongs to the CofE family.</text>
</comment>
<proteinExistence type="inferred from homology"/>
<dbReference type="GO" id="GO:0052618">
    <property type="term" value="F:coenzyme F420-0:L-glutamate ligase activity"/>
    <property type="evidence" value="ECO:0007669"/>
    <property type="project" value="UniProtKB-UniRule"/>
</dbReference>
<dbReference type="PANTHER" id="PTHR47917">
    <property type="match status" value="1"/>
</dbReference>
<keyword evidence="2 8" id="KW-0479">Metal-binding</keyword>
<organism evidence="10 11">
    <name type="scientific">Methanobacterium formicicum</name>
    <dbReference type="NCBI Taxonomy" id="2162"/>
    <lineage>
        <taxon>Archaea</taxon>
        <taxon>Methanobacteriati</taxon>
        <taxon>Methanobacteriota</taxon>
        <taxon>Methanomada group</taxon>
        <taxon>Methanobacteria</taxon>
        <taxon>Methanobacteriales</taxon>
        <taxon>Methanobacteriaceae</taxon>
        <taxon>Methanobacterium</taxon>
    </lineage>
</organism>
<dbReference type="Gene3D" id="3.30.1330.100">
    <property type="entry name" value="CofE-like"/>
    <property type="match status" value="1"/>
</dbReference>
<evidence type="ECO:0000256" key="7">
    <source>
        <dbReference type="ARBA" id="ARBA00023211"/>
    </source>
</evidence>
<evidence type="ECO:0000259" key="9">
    <source>
        <dbReference type="Pfam" id="PF01996"/>
    </source>
</evidence>
<comment type="catalytic activity">
    <reaction evidence="8">
        <text>oxidized coenzyme F420-0 + GTP + L-glutamate = oxidized coenzyme F420-1 + GDP + phosphate + H(+)</text>
        <dbReference type="Rhea" id="RHEA:30555"/>
        <dbReference type="ChEBI" id="CHEBI:15378"/>
        <dbReference type="ChEBI" id="CHEBI:29985"/>
        <dbReference type="ChEBI" id="CHEBI:37565"/>
        <dbReference type="ChEBI" id="CHEBI:43474"/>
        <dbReference type="ChEBI" id="CHEBI:58189"/>
        <dbReference type="ChEBI" id="CHEBI:59907"/>
        <dbReference type="ChEBI" id="CHEBI:59920"/>
        <dbReference type="EC" id="6.3.2.31"/>
    </reaction>
</comment>
<feature type="binding site" evidence="8">
    <location>
        <begin position="47"/>
        <end position="48"/>
    </location>
    <ligand>
        <name>GTP</name>
        <dbReference type="ChEBI" id="CHEBI:37565"/>
    </ligand>
</feature>
<evidence type="ECO:0000313" key="10">
    <source>
        <dbReference type="EMBL" id="AIS32900.1"/>
    </source>
</evidence>
<dbReference type="EMBL" id="CP006933">
    <property type="protein sequence ID" value="AIS32900.1"/>
    <property type="molecule type" value="Genomic_DNA"/>
</dbReference>
<dbReference type="GO" id="GO:0052645">
    <property type="term" value="P:F420-0 metabolic process"/>
    <property type="evidence" value="ECO:0007669"/>
    <property type="project" value="UniProtKB-UniRule"/>
</dbReference>
<keyword evidence="6 8" id="KW-0342">GTP-binding</keyword>
<evidence type="ECO:0000256" key="3">
    <source>
        <dbReference type="ARBA" id="ARBA00022741"/>
    </source>
</evidence>
<evidence type="ECO:0000256" key="1">
    <source>
        <dbReference type="ARBA" id="ARBA00022598"/>
    </source>
</evidence>
<comment type="subunit">
    <text evidence="8">Homodimer.</text>
</comment>
<dbReference type="GO" id="GO:0005525">
    <property type="term" value="F:GTP binding"/>
    <property type="evidence" value="ECO:0007669"/>
    <property type="project" value="UniProtKB-KW"/>
</dbReference>
<comment type="pathway">
    <text evidence="8">Cofactor biosynthesis; coenzyme F420 biosynthesis.</text>
</comment>
<evidence type="ECO:0000256" key="5">
    <source>
        <dbReference type="ARBA" id="ARBA00022958"/>
    </source>
</evidence>
<dbReference type="GO" id="GO:0046872">
    <property type="term" value="F:metal ion binding"/>
    <property type="evidence" value="ECO:0007669"/>
    <property type="project" value="UniProtKB-KW"/>
</dbReference>
<dbReference type="KEGG" id="mfc:BRM9_2098"/>
<feature type="binding site" evidence="8">
    <location>
        <position position="216"/>
    </location>
    <ligand>
        <name>a divalent metal cation</name>
        <dbReference type="ChEBI" id="CHEBI:60240"/>
        <label>2</label>
    </ligand>
</feature>
<comment type="cofactor">
    <cofactor evidence="8">
        <name>Mg(2+)</name>
        <dbReference type="ChEBI" id="CHEBI:18420"/>
    </cofactor>
    <cofactor evidence="8">
        <name>Mn(2+)</name>
        <dbReference type="ChEBI" id="CHEBI:29035"/>
    </cofactor>
    <text evidence="8">Binds 2 divalent metal cations per subunit. The ions could be magnesium and/or manganese.</text>
</comment>
<keyword evidence="3 8" id="KW-0547">Nucleotide-binding</keyword>
<feature type="binding site" evidence="8">
    <location>
        <begin position="13"/>
        <end position="16"/>
    </location>
    <ligand>
        <name>GTP</name>
        <dbReference type="ChEBI" id="CHEBI:37565"/>
    </ligand>
</feature>
<evidence type="ECO:0000256" key="6">
    <source>
        <dbReference type="ARBA" id="ARBA00023134"/>
    </source>
</evidence>
<feature type="binding site" evidence="8">
    <location>
        <position position="158"/>
    </location>
    <ligand>
        <name>a divalent metal cation</name>
        <dbReference type="ChEBI" id="CHEBI:60240"/>
        <label>1</label>
    </ligand>
</feature>
<dbReference type="InterPro" id="IPR008225">
    <property type="entry name" value="F420-0_g-glutamyl_ligase"/>
</dbReference>
<dbReference type="NCBIfam" id="TIGR01916">
    <property type="entry name" value="F420_cofE"/>
    <property type="match status" value="1"/>
</dbReference>
<dbReference type="Proteomes" id="UP000029661">
    <property type="component" value="Chromosome"/>
</dbReference>
<accession>A0A089ZHQ0</accession>
<evidence type="ECO:0000313" key="11">
    <source>
        <dbReference type="Proteomes" id="UP000029661"/>
    </source>
</evidence>
<feature type="binding site" evidence="8">
    <location>
        <begin position="214"/>
        <end position="221"/>
    </location>
    <ligand>
        <name>GTP</name>
        <dbReference type="ChEBI" id="CHEBI:37565"/>
    </ligand>
</feature>
<dbReference type="AlphaFoldDB" id="A0A089ZHQ0"/>
<keyword evidence="7 8" id="KW-0464">Manganese</keyword>
<keyword evidence="4 8" id="KW-0460">Magnesium</keyword>
<gene>
    <name evidence="8 10" type="primary">cofE</name>
    <name evidence="10" type="ORF">BRM9_2098</name>
</gene>
<feature type="binding site" evidence="8">
    <location>
        <position position="120"/>
    </location>
    <ligand>
        <name>GTP</name>
        <dbReference type="ChEBI" id="CHEBI:37565"/>
    </ligand>
</feature>
<dbReference type="PANTHER" id="PTHR47917:SF1">
    <property type="entry name" value="COENZYME F420:L-GLUTAMATE LIGASE"/>
    <property type="match status" value="1"/>
</dbReference>
<dbReference type="InterPro" id="IPR002847">
    <property type="entry name" value="F420-0_gamma-glut_ligase-dom"/>
</dbReference>
<sequence length="256" mass="27607">MDMEIKIIGLEGIPLIKTGDDLSQLILKAMEKQDIQFFEGDILVIAETAIAKSEGNVINLKDIKPSPKALDMANTTGKDADLVEAILQESVEVVEVGPDFIITETKHGFVCANAGIDESNVDQGLAKPIPTDPDSSAHKIRKTLENDTGKNIAVIISDTQGRAFREGAIGTAIGISGMLPVWDRAGELDLYGRKLKTTSIAVADELSSAASLVMGQANEGIPIVILRGVSYFQKLRSESATIKSLIRPKKYDVFRK</sequence>
<dbReference type="InterPro" id="IPR023659">
    <property type="entry name" value="F420_ligase_CofE_arc"/>
</dbReference>
<feature type="binding site" evidence="8">
    <location>
        <position position="117"/>
    </location>
    <ligand>
        <name>a divalent metal cation</name>
        <dbReference type="ChEBI" id="CHEBI:60240"/>
        <label>1</label>
    </ligand>
</feature>
<feature type="domain" description="Coenzyme F420:L-glutamate ligase-like" evidence="9">
    <location>
        <begin position="13"/>
        <end position="228"/>
    </location>
</feature>
<dbReference type="Gene3D" id="3.90.1660.10">
    <property type="entry name" value="CofE-like domain"/>
    <property type="match status" value="1"/>
</dbReference>
<dbReference type="UniPathway" id="UPA00071"/>
<protein>
    <recommendedName>
        <fullName evidence="8">Coenzyme F420:L-glutamate ligase</fullName>
        <ecNumber evidence="8">6.3.2.31</ecNumber>
        <ecNumber evidence="8">6.3.2.34</ecNumber>
    </recommendedName>
    <alternativeName>
        <fullName evidence="8">Coenzyme F420-0:L-glutamate ligase</fullName>
    </alternativeName>
    <alternativeName>
        <fullName evidence="8">Coenzyme F420-1:gamma-L-glutamate ligase</fullName>
    </alternativeName>
</protein>
<dbReference type="NCBIfam" id="NF009809">
    <property type="entry name" value="PRK13293.1"/>
    <property type="match status" value="1"/>
</dbReference>
<feature type="binding site" evidence="8">
    <location>
        <position position="159"/>
    </location>
    <ligand>
        <name>a divalent metal cation</name>
        <dbReference type="ChEBI" id="CHEBI:60240"/>
        <label>2</label>
    </ligand>
</feature>